<evidence type="ECO:0000313" key="2">
    <source>
        <dbReference type="EMBL" id="MBW61894.1"/>
    </source>
</evidence>
<sequence>MKNCSMLLVVFGVSFRATATCPNMTMMLSETRLDSLSCFSAVNSRLETFATSAGTQYWSSAWAARSAMLRFSMAASRNASNASWEDLVSPRGFVE</sequence>
<dbReference type="AlphaFoldDB" id="A0A2M4C9B5"/>
<proteinExistence type="predicted"/>
<protein>
    <submittedName>
        <fullName evidence="2">Putative secreted protein</fullName>
    </submittedName>
</protein>
<feature type="chain" id="PRO_5014811565" evidence="1">
    <location>
        <begin position="20"/>
        <end position="95"/>
    </location>
</feature>
<accession>A0A2M4C9B5</accession>
<organism evidence="2">
    <name type="scientific">Anopheles marajoara</name>
    <dbReference type="NCBI Taxonomy" id="58244"/>
    <lineage>
        <taxon>Eukaryota</taxon>
        <taxon>Metazoa</taxon>
        <taxon>Ecdysozoa</taxon>
        <taxon>Arthropoda</taxon>
        <taxon>Hexapoda</taxon>
        <taxon>Insecta</taxon>
        <taxon>Pterygota</taxon>
        <taxon>Neoptera</taxon>
        <taxon>Endopterygota</taxon>
        <taxon>Diptera</taxon>
        <taxon>Nematocera</taxon>
        <taxon>Culicoidea</taxon>
        <taxon>Culicidae</taxon>
        <taxon>Anophelinae</taxon>
        <taxon>Anopheles</taxon>
    </lineage>
</organism>
<keyword evidence="1" id="KW-0732">Signal</keyword>
<evidence type="ECO:0000256" key="1">
    <source>
        <dbReference type="SAM" id="SignalP"/>
    </source>
</evidence>
<reference evidence="2" key="1">
    <citation type="submission" date="2018-01" db="EMBL/GenBank/DDBJ databases">
        <title>An insight into the sialome of Amazonian anophelines.</title>
        <authorList>
            <person name="Ribeiro J.M."/>
            <person name="Scarpassa V."/>
            <person name="Calvo E."/>
        </authorList>
    </citation>
    <scope>NUCLEOTIDE SEQUENCE</scope>
    <source>
        <tissue evidence="2">Salivary glands</tissue>
    </source>
</reference>
<name>A0A2M4C9B5_9DIPT</name>
<dbReference type="EMBL" id="GGFJ01012753">
    <property type="protein sequence ID" value="MBW61894.1"/>
    <property type="molecule type" value="Transcribed_RNA"/>
</dbReference>
<feature type="signal peptide" evidence="1">
    <location>
        <begin position="1"/>
        <end position="19"/>
    </location>
</feature>